<proteinExistence type="predicted"/>
<protein>
    <submittedName>
        <fullName evidence="1">Uncharacterized protein</fullName>
    </submittedName>
</protein>
<dbReference type="AlphaFoldDB" id="A0A448KCX1"/>
<reference evidence="1 2" key="1">
    <citation type="submission" date="2018-12" db="EMBL/GenBank/DDBJ databases">
        <authorList>
            <consortium name="Pathogen Informatics"/>
        </authorList>
    </citation>
    <scope>NUCLEOTIDE SEQUENCE [LARGE SCALE GENOMIC DNA]</scope>
    <source>
        <strain evidence="1 2">NCTC11923</strain>
    </source>
</reference>
<gene>
    <name evidence="1" type="ORF">NCTC11923_01419</name>
</gene>
<dbReference type="KEGG" id="asla:NCTC11923_01419"/>
<evidence type="ECO:0000313" key="1">
    <source>
        <dbReference type="EMBL" id="VEG74779.1"/>
    </source>
</evidence>
<accession>A0A448KCX1</accession>
<keyword evidence="2" id="KW-1185">Reference proteome</keyword>
<dbReference type="Proteomes" id="UP000276899">
    <property type="component" value="Chromosome"/>
</dbReference>
<sequence>MTLESWMDPGMGCQAQIRRPPEAITWRLMPVRLRLPDYRSCWSFQDQHDRRVPSMM</sequence>
<name>A0A448KCX1_9ACTO</name>
<dbReference type="EMBL" id="LR134363">
    <property type="protein sequence ID" value="VEG74779.1"/>
    <property type="molecule type" value="Genomic_DNA"/>
</dbReference>
<organism evidence="1 2">
    <name type="scientific">Actinomyces slackii</name>
    <dbReference type="NCBI Taxonomy" id="52774"/>
    <lineage>
        <taxon>Bacteria</taxon>
        <taxon>Bacillati</taxon>
        <taxon>Actinomycetota</taxon>
        <taxon>Actinomycetes</taxon>
        <taxon>Actinomycetales</taxon>
        <taxon>Actinomycetaceae</taxon>
        <taxon>Actinomyces</taxon>
    </lineage>
</organism>
<evidence type="ECO:0000313" key="2">
    <source>
        <dbReference type="Proteomes" id="UP000276899"/>
    </source>
</evidence>